<dbReference type="GO" id="GO:0005886">
    <property type="term" value="C:plasma membrane"/>
    <property type="evidence" value="ECO:0007669"/>
    <property type="project" value="TreeGrafter"/>
</dbReference>
<evidence type="ECO:0000313" key="7">
    <source>
        <dbReference type="Proteomes" id="UP000601522"/>
    </source>
</evidence>
<dbReference type="Proteomes" id="UP000601522">
    <property type="component" value="Unassembled WGS sequence"/>
</dbReference>
<keyword evidence="4" id="KW-0812">Transmembrane</keyword>
<dbReference type="InterPro" id="IPR001460">
    <property type="entry name" value="PCN-bd_Tpept"/>
</dbReference>
<dbReference type="PANTHER" id="PTHR30627:SF1">
    <property type="entry name" value="PEPTIDOGLYCAN D,D-TRANSPEPTIDASE FTSI"/>
    <property type="match status" value="1"/>
</dbReference>
<dbReference type="InterPro" id="IPR005543">
    <property type="entry name" value="PASTA_dom"/>
</dbReference>
<evidence type="ECO:0000256" key="1">
    <source>
        <dbReference type="ARBA" id="ARBA00004370"/>
    </source>
</evidence>
<organism evidence="6 7">
    <name type="scientific">Wansuia hejianensis</name>
    <dbReference type="NCBI Taxonomy" id="2763667"/>
    <lineage>
        <taxon>Bacteria</taxon>
        <taxon>Bacillati</taxon>
        <taxon>Bacillota</taxon>
        <taxon>Clostridia</taxon>
        <taxon>Lachnospirales</taxon>
        <taxon>Lachnospiraceae</taxon>
        <taxon>Wansuia</taxon>
    </lineage>
</organism>
<feature type="domain" description="PASTA" evidence="5">
    <location>
        <begin position="592"/>
        <end position="656"/>
    </location>
</feature>
<dbReference type="SUPFAM" id="SSF54184">
    <property type="entry name" value="Penicillin-binding protein 2x (pbp-2x), c-terminal domain"/>
    <property type="match status" value="1"/>
</dbReference>
<comment type="similarity">
    <text evidence="2">Belongs to the transpeptidase family.</text>
</comment>
<evidence type="ECO:0000256" key="2">
    <source>
        <dbReference type="ARBA" id="ARBA00007171"/>
    </source>
</evidence>
<dbReference type="InterPro" id="IPR050515">
    <property type="entry name" value="Beta-lactam/transpept"/>
</dbReference>
<dbReference type="Pfam" id="PF00905">
    <property type="entry name" value="Transpeptidase"/>
    <property type="match status" value="1"/>
</dbReference>
<dbReference type="GO" id="GO:0071555">
    <property type="term" value="P:cell wall organization"/>
    <property type="evidence" value="ECO:0007669"/>
    <property type="project" value="TreeGrafter"/>
</dbReference>
<keyword evidence="7" id="KW-1185">Reference proteome</keyword>
<reference evidence="6 7" key="1">
    <citation type="submission" date="2020-08" db="EMBL/GenBank/DDBJ databases">
        <title>Genome public.</title>
        <authorList>
            <person name="Liu C."/>
            <person name="Sun Q."/>
        </authorList>
    </citation>
    <scope>NUCLEOTIDE SEQUENCE [LARGE SCALE GENOMIC DNA]</scope>
    <source>
        <strain evidence="6 7">NSJ-26</strain>
    </source>
</reference>
<dbReference type="PANTHER" id="PTHR30627">
    <property type="entry name" value="PEPTIDOGLYCAN D,D-TRANSPEPTIDASE"/>
    <property type="match status" value="1"/>
</dbReference>
<sequence length="716" mass="79876">MSAPSKSSKKRLKFTLFISFFIVCFLIYRLGKLQVFESDELRKGALEQWTKSIEIKPKRGIIYDRNGKKLAVSVNAFTVWATPADIKDPEKTSKAIAEVLDIDEKTINEKITQRQSVVKIKQWITGEEANELRKLNLSGVSVVEDNKRYYPNENFASYILGFTDIDNNGLDGIEKIYDDYLTGTPGKWMKMTDAANRQLPYDGEKIYEPQNGTSIVLTVDETIQYFAEKAAQQALIEQKAKNVSVIVMEPNTGDILAMTTKPDFDPNNPREPLDDKLKKQWKDLPVEELNEKWYELWRNFAVSDIYEPGSTFKVITAAAALEENTATLDTHYYCNGFIRDIKGAVLKCVRWYNPHGSQSLKEAMNNSCNVAFVNMGRQLGKENFYKYIKAFGFGEKTKIDLLGEQPGIIPSSTDVIKEVNLATMSYGHGIAVTPIQLINAVSAISNGGDLMKPRLVKEMVDDEGKIVNSFEPEVIRKVVSKQTSKTVLSLLESVVSEGSGSRAYIPGYKVGGKTGTAQKIIDGRYAPGKYIGSFVGVAPIDNPQIAILVIVDEPSAGTYYGGSVAAPVAKTVLEETFNYLEIPPKYSEDDEVIEMVKVPDVRNKTIGNAGRILTELDLKYTTEYAELTNESKIIDQFPLPGVEVQVGSIVDLYMDAKATNKLTMPYLVGKSKDEVIKILNDMNLKYDLKGKGNAVMQDPQPGEEIDKNIKIVVKFE</sequence>
<name>A0A926IMK2_9FIRM</name>
<dbReference type="InterPro" id="IPR012338">
    <property type="entry name" value="Beta-lactam/transpept-like"/>
</dbReference>
<keyword evidence="3 4" id="KW-0472">Membrane</keyword>
<accession>A0A926IMK2</accession>
<dbReference type="RefSeq" id="WP_249323552.1">
    <property type="nucleotide sequence ID" value="NZ_JACRTK010000002.1"/>
</dbReference>
<evidence type="ECO:0000256" key="4">
    <source>
        <dbReference type="SAM" id="Phobius"/>
    </source>
</evidence>
<evidence type="ECO:0000256" key="3">
    <source>
        <dbReference type="ARBA" id="ARBA00023136"/>
    </source>
</evidence>
<dbReference type="InterPro" id="IPR005311">
    <property type="entry name" value="PBP_dimer"/>
</dbReference>
<dbReference type="CDD" id="cd06577">
    <property type="entry name" value="PASTA_pknB"/>
    <property type="match status" value="1"/>
</dbReference>
<dbReference type="CDD" id="cd06575">
    <property type="entry name" value="PASTA_Pbp2x-like_2"/>
    <property type="match status" value="1"/>
</dbReference>
<dbReference type="SMART" id="SM00740">
    <property type="entry name" value="PASTA"/>
    <property type="match status" value="2"/>
</dbReference>
<dbReference type="SUPFAM" id="SSF56519">
    <property type="entry name" value="Penicillin binding protein dimerisation domain"/>
    <property type="match status" value="1"/>
</dbReference>
<evidence type="ECO:0000313" key="6">
    <source>
        <dbReference type="EMBL" id="MBC8590716.1"/>
    </source>
</evidence>
<dbReference type="EMBL" id="JACRTK010000002">
    <property type="protein sequence ID" value="MBC8590716.1"/>
    <property type="molecule type" value="Genomic_DNA"/>
</dbReference>
<dbReference type="Pfam" id="PF03793">
    <property type="entry name" value="PASTA"/>
    <property type="match status" value="2"/>
</dbReference>
<dbReference type="Pfam" id="PF03717">
    <property type="entry name" value="PBP_dimer"/>
    <property type="match status" value="1"/>
</dbReference>
<proteinExistence type="inferred from homology"/>
<gene>
    <name evidence="6" type="ORF">H8689_06160</name>
</gene>
<dbReference type="Gene3D" id="3.90.1310.10">
    <property type="entry name" value="Penicillin-binding protein 2a (Domain 2)"/>
    <property type="match status" value="1"/>
</dbReference>
<dbReference type="GO" id="GO:0008658">
    <property type="term" value="F:penicillin binding"/>
    <property type="evidence" value="ECO:0007669"/>
    <property type="project" value="InterPro"/>
</dbReference>
<dbReference type="Gene3D" id="3.30.10.20">
    <property type="match status" value="1"/>
</dbReference>
<dbReference type="InterPro" id="IPR036138">
    <property type="entry name" value="PBP_dimer_sf"/>
</dbReference>
<keyword evidence="4" id="KW-1133">Transmembrane helix</keyword>
<protein>
    <submittedName>
        <fullName evidence="6">PASTA domain-containing protein</fullName>
    </submittedName>
</protein>
<dbReference type="Gene3D" id="3.40.710.10">
    <property type="entry name" value="DD-peptidase/beta-lactamase superfamily"/>
    <property type="match status" value="1"/>
</dbReference>
<comment type="caution">
    <text evidence="6">The sequence shown here is derived from an EMBL/GenBank/DDBJ whole genome shotgun (WGS) entry which is preliminary data.</text>
</comment>
<dbReference type="SUPFAM" id="SSF56601">
    <property type="entry name" value="beta-lactamase/transpeptidase-like"/>
    <property type="match status" value="1"/>
</dbReference>
<comment type="subcellular location">
    <subcellularLocation>
        <location evidence="1">Membrane</location>
    </subcellularLocation>
</comment>
<feature type="domain" description="PASTA" evidence="5">
    <location>
        <begin position="658"/>
        <end position="716"/>
    </location>
</feature>
<evidence type="ECO:0000259" key="5">
    <source>
        <dbReference type="PROSITE" id="PS51178"/>
    </source>
</evidence>
<dbReference type="AlphaFoldDB" id="A0A926IMK2"/>
<feature type="transmembrane region" description="Helical" evidence="4">
    <location>
        <begin position="12"/>
        <end position="31"/>
    </location>
</feature>
<dbReference type="PROSITE" id="PS51178">
    <property type="entry name" value="PASTA"/>
    <property type="match status" value="2"/>
</dbReference>